<keyword evidence="3 9" id="KW-0812">Transmembrane</keyword>
<evidence type="ECO:0000256" key="4">
    <source>
        <dbReference type="ARBA" id="ARBA00022989"/>
    </source>
</evidence>
<protein>
    <recommendedName>
        <fullName evidence="8">Ancillary SecYEG translocon subunit</fullName>
    </recommendedName>
</protein>
<dbReference type="PANTHER" id="PTHR38035:SF1">
    <property type="entry name" value="ANCILLARY SECYEG TRANSLOCON SUBUNIT"/>
    <property type="match status" value="1"/>
</dbReference>
<evidence type="ECO:0000256" key="8">
    <source>
        <dbReference type="ARBA" id="ARBA00024235"/>
    </source>
</evidence>
<evidence type="ECO:0000256" key="5">
    <source>
        <dbReference type="ARBA" id="ARBA00023136"/>
    </source>
</evidence>
<feature type="transmembrane region" description="Helical" evidence="9">
    <location>
        <begin position="24"/>
        <end position="44"/>
    </location>
</feature>
<gene>
    <name evidence="11" type="ORF">WMO13_07775</name>
</gene>
<keyword evidence="4 9" id="KW-1133">Transmembrane helix</keyword>
<keyword evidence="12" id="KW-1185">Reference proteome</keyword>
<dbReference type="InterPro" id="IPR026039">
    <property type="entry name" value="YfgM"/>
</dbReference>
<keyword evidence="2" id="KW-1003">Cell membrane</keyword>
<accession>A0ABZ3BYW4</accession>
<evidence type="ECO:0000256" key="1">
    <source>
        <dbReference type="ARBA" id="ARBA00004401"/>
    </source>
</evidence>
<keyword evidence="6" id="KW-0143">Chaperone</keyword>
<dbReference type="SUPFAM" id="SSF48452">
    <property type="entry name" value="TPR-like"/>
    <property type="match status" value="1"/>
</dbReference>
<evidence type="ECO:0000256" key="7">
    <source>
        <dbReference type="ARBA" id="ARBA00024197"/>
    </source>
</evidence>
<evidence type="ECO:0000259" key="10">
    <source>
        <dbReference type="Pfam" id="PF09976"/>
    </source>
</evidence>
<feature type="domain" description="Ancillary SecYEG translocon subunit/Cell division coordinator CpoB TPR" evidence="10">
    <location>
        <begin position="18"/>
        <end position="192"/>
    </location>
</feature>
<evidence type="ECO:0000313" key="11">
    <source>
        <dbReference type="EMBL" id="WZW87262.1"/>
    </source>
</evidence>
<evidence type="ECO:0000256" key="3">
    <source>
        <dbReference type="ARBA" id="ARBA00022692"/>
    </source>
</evidence>
<keyword evidence="5 9" id="KW-0472">Membrane</keyword>
<dbReference type="Gene3D" id="1.25.40.10">
    <property type="entry name" value="Tetratricopeptide repeat domain"/>
    <property type="match status" value="1"/>
</dbReference>
<reference evidence="11 12" key="1">
    <citation type="submission" date="2024-03" db="EMBL/GenBank/DDBJ databases">
        <title>Complete Genome Sequence and Annotation of Ignatzschineria larvae DSM 13226.</title>
        <authorList>
            <person name="Cantrell E."/>
            <person name="Burcham Z.M."/>
        </authorList>
    </citation>
    <scope>NUCLEOTIDE SEQUENCE [LARGE SCALE GENOMIC DNA]</scope>
    <source>
        <strain evidence="11 12">DSM 13226</strain>
    </source>
</reference>
<comment type="similarity">
    <text evidence="7">Belongs to the YfgM family.</text>
</comment>
<dbReference type="EMBL" id="CP150637">
    <property type="protein sequence ID" value="WZW87262.1"/>
    <property type="molecule type" value="Genomic_DNA"/>
</dbReference>
<comment type="subcellular location">
    <subcellularLocation>
        <location evidence="1">Cell membrane</location>
        <topology evidence="1">Single-pass type II membrane protein</topology>
    </subcellularLocation>
</comment>
<dbReference type="RefSeq" id="WP_026879281.1">
    <property type="nucleotide sequence ID" value="NZ_AZOD01000031.1"/>
</dbReference>
<dbReference type="InterPro" id="IPR011990">
    <property type="entry name" value="TPR-like_helical_dom_sf"/>
</dbReference>
<evidence type="ECO:0000313" key="12">
    <source>
        <dbReference type="Proteomes" id="UP001449178"/>
    </source>
</evidence>
<dbReference type="Proteomes" id="UP001449178">
    <property type="component" value="Chromosome"/>
</dbReference>
<dbReference type="InterPro" id="IPR018704">
    <property type="entry name" value="SecYEG/CpoB_TPR"/>
</dbReference>
<evidence type="ECO:0000256" key="6">
    <source>
        <dbReference type="ARBA" id="ARBA00023186"/>
    </source>
</evidence>
<organism evidence="11 12">
    <name type="scientific">Ignatzschineria larvae DSM 13226</name>
    <dbReference type="NCBI Taxonomy" id="1111732"/>
    <lineage>
        <taxon>Bacteria</taxon>
        <taxon>Pseudomonadati</taxon>
        <taxon>Pseudomonadota</taxon>
        <taxon>Gammaproteobacteria</taxon>
        <taxon>Cardiobacteriales</taxon>
        <taxon>Ignatzschineriaceae</taxon>
        <taxon>Ignatzschineria</taxon>
    </lineage>
</organism>
<sequence length="205" mass="22862">MALNQYETDEQRAEVLIDWLKRNAGYLLLLVIVVVASIAGAEYFKLNSVKTLNATFDTYERSLTEITQKPVDVAKGEQLIAQNEGVYQVFSALLVAKKAYNAGNLAGAEQLLQDALKSTNDEGVRSLIQYRLALVQFDQNKNEDALQSLQQIQALEFLGLRKVLEGDIYLDMGKVQDAKISYEEALKADVVPENALTKFNSLNIQ</sequence>
<proteinExistence type="inferred from homology"/>
<dbReference type="Pfam" id="PF09976">
    <property type="entry name" value="TPR_21"/>
    <property type="match status" value="1"/>
</dbReference>
<dbReference type="PANTHER" id="PTHR38035">
    <property type="entry name" value="UPF0070 PROTEIN YFGM"/>
    <property type="match status" value="1"/>
</dbReference>
<evidence type="ECO:0000256" key="2">
    <source>
        <dbReference type="ARBA" id="ARBA00022475"/>
    </source>
</evidence>
<name>A0ABZ3BYW4_9GAMM</name>
<evidence type="ECO:0000256" key="9">
    <source>
        <dbReference type="SAM" id="Phobius"/>
    </source>
</evidence>